<feature type="region of interest" description="Disordered" evidence="1">
    <location>
        <begin position="1"/>
        <end position="25"/>
    </location>
</feature>
<accession>A0A821BPB8</accession>
<dbReference type="EMBL" id="CAJOBQ010003038">
    <property type="protein sequence ID" value="CAF4590911.1"/>
    <property type="molecule type" value="Genomic_DNA"/>
</dbReference>
<evidence type="ECO:0000256" key="1">
    <source>
        <dbReference type="SAM" id="MobiDB-lite"/>
    </source>
</evidence>
<organism evidence="2 3">
    <name type="scientific">Rotaria socialis</name>
    <dbReference type="NCBI Taxonomy" id="392032"/>
    <lineage>
        <taxon>Eukaryota</taxon>
        <taxon>Metazoa</taxon>
        <taxon>Spiralia</taxon>
        <taxon>Gnathifera</taxon>
        <taxon>Rotifera</taxon>
        <taxon>Eurotatoria</taxon>
        <taxon>Bdelloidea</taxon>
        <taxon>Philodinida</taxon>
        <taxon>Philodinidae</taxon>
        <taxon>Rotaria</taxon>
    </lineage>
</organism>
<sequence length="25" mass="2680">MSHPSKSTISTTDGTDSNMTSTQHK</sequence>
<name>A0A821BPB8_9BILA</name>
<evidence type="ECO:0000313" key="2">
    <source>
        <dbReference type="EMBL" id="CAF4590911.1"/>
    </source>
</evidence>
<feature type="non-terminal residue" evidence="2">
    <location>
        <position position="1"/>
    </location>
</feature>
<reference evidence="2" key="1">
    <citation type="submission" date="2021-02" db="EMBL/GenBank/DDBJ databases">
        <authorList>
            <person name="Nowell W R."/>
        </authorList>
    </citation>
    <scope>NUCLEOTIDE SEQUENCE</scope>
</reference>
<evidence type="ECO:0000313" key="3">
    <source>
        <dbReference type="Proteomes" id="UP000663862"/>
    </source>
</evidence>
<gene>
    <name evidence="2" type="ORF">TSG867_LOCUS27200</name>
</gene>
<protein>
    <submittedName>
        <fullName evidence="2">Uncharacterized protein</fullName>
    </submittedName>
</protein>
<dbReference type="Proteomes" id="UP000663862">
    <property type="component" value="Unassembled WGS sequence"/>
</dbReference>
<comment type="caution">
    <text evidence="2">The sequence shown here is derived from an EMBL/GenBank/DDBJ whole genome shotgun (WGS) entry which is preliminary data.</text>
</comment>
<proteinExistence type="predicted"/>
<dbReference type="AlphaFoldDB" id="A0A821BPB8"/>